<organism evidence="2 3">
    <name type="scientific">Luteolibacter luteus</name>
    <dbReference type="NCBI Taxonomy" id="2728835"/>
    <lineage>
        <taxon>Bacteria</taxon>
        <taxon>Pseudomonadati</taxon>
        <taxon>Verrucomicrobiota</taxon>
        <taxon>Verrucomicrobiia</taxon>
        <taxon>Verrucomicrobiales</taxon>
        <taxon>Verrucomicrobiaceae</taxon>
        <taxon>Luteolibacter</taxon>
    </lineage>
</organism>
<feature type="chain" id="PRO_5032592040" evidence="1">
    <location>
        <begin position="18"/>
        <end position="298"/>
    </location>
</feature>
<dbReference type="KEGG" id="luo:HHL09_18155"/>
<dbReference type="EMBL" id="CP051774">
    <property type="protein sequence ID" value="QJE97617.1"/>
    <property type="molecule type" value="Genomic_DNA"/>
</dbReference>
<reference evidence="2 3" key="1">
    <citation type="submission" date="2020-04" db="EMBL/GenBank/DDBJ databases">
        <title>Luteolibacter sp. G-1-1-1 isolated from soil.</title>
        <authorList>
            <person name="Dahal R.H."/>
        </authorList>
    </citation>
    <scope>NUCLEOTIDE SEQUENCE [LARGE SCALE GENOMIC DNA]</scope>
    <source>
        <strain evidence="2 3">G-1-1-1</strain>
    </source>
</reference>
<evidence type="ECO:0000313" key="3">
    <source>
        <dbReference type="Proteomes" id="UP000501812"/>
    </source>
</evidence>
<keyword evidence="1" id="KW-0732">Signal</keyword>
<accession>A0A858RL02</accession>
<proteinExistence type="predicted"/>
<protein>
    <submittedName>
        <fullName evidence="2">PEP-CTERM sorting domain-containing protein</fullName>
    </submittedName>
</protein>
<dbReference type="AlphaFoldDB" id="A0A858RL02"/>
<evidence type="ECO:0000313" key="2">
    <source>
        <dbReference type="EMBL" id="QJE97617.1"/>
    </source>
</evidence>
<evidence type="ECO:0000256" key="1">
    <source>
        <dbReference type="SAM" id="SignalP"/>
    </source>
</evidence>
<sequence>MIDRIFILILLATSAVAGPYPGAAGASGSDAISKDDPRFVQWVSGHLDYVLGANVTNSWRTPAKAYGPATEDVFDIVCLGDGGKITLYFPHPIMDGEGADFAVFENSFSNTFLELAFVEVSSDGVNFIRFPSASLTSSATNSIDPTNLRGLAGKHRGGFGTPFDLADLSAPPTLDKNNVRFVRLIDILGNGTSKDSDNRPIFDPYPTTGSAGFDLDAIGVIHRNNGDFPIVLSGLDGGGFEIEWGSNPGNRYRIEKSPDCVEWLPVQELPADPTGGSTSFSVAKPAEAKFFWRVVRLD</sequence>
<feature type="signal peptide" evidence="1">
    <location>
        <begin position="1"/>
        <end position="17"/>
    </location>
</feature>
<keyword evidence="3" id="KW-1185">Reference proteome</keyword>
<dbReference type="Proteomes" id="UP000501812">
    <property type="component" value="Chromosome"/>
</dbReference>
<dbReference type="RefSeq" id="WP_169456043.1">
    <property type="nucleotide sequence ID" value="NZ_CP051774.1"/>
</dbReference>
<name>A0A858RL02_9BACT</name>
<gene>
    <name evidence="2" type="ORF">HHL09_18155</name>
</gene>